<proteinExistence type="predicted"/>
<comment type="caution">
    <text evidence="3">The sequence shown here is derived from an EMBL/GenBank/DDBJ whole genome shotgun (WGS) entry which is preliminary data.</text>
</comment>
<evidence type="ECO:0000313" key="3">
    <source>
        <dbReference type="EMBL" id="KAL0636138.1"/>
    </source>
</evidence>
<feature type="region of interest" description="Disordered" evidence="1">
    <location>
        <begin position="109"/>
        <end position="136"/>
    </location>
</feature>
<organism evidence="3 4">
    <name type="scientific">Discina gigas</name>
    <dbReference type="NCBI Taxonomy" id="1032678"/>
    <lineage>
        <taxon>Eukaryota</taxon>
        <taxon>Fungi</taxon>
        <taxon>Dikarya</taxon>
        <taxon>Ascomycota</taxon>
        <taxon>Pezizomycotina</taxon>
        <taxon>Pezizomycetes</taxon>
        <taxon>Pezizales</taxon>
        <taxon>Discinaceae</taxon>
        <taxon>Discina</taxon>
    </lineage>
</organism>
<feature type="compositionally biased region" description="Acidic residues" evidence="1">
    <location>
        <begin position="115"/>
        <end position="126"/>
    </location>
</feature>
<dbReference type="InterPro" id="IPR051719">
    <property type="entry name" value="CASTOR_mTORC1"/>
</dbReference>
<gene>
    <name evidence="3" type="ORF">Q9L58_004927</name>
</gene>
<dbReference type="PANTHER" id="PTHR31131">
    <property type="entry name" value="CHROMOSOME 1, WHOLE GENOME SHOTGUN SEQUENCE"/>
    <property type="match status" value="1"/>
</dbReference>
<feature type="domain" description="CASTOR ACT" evidence="2">
    <location>
        <begin position="185"/>
        <end position="243"/>
    </location>
</feature>
<dbReference type="Pfam" id="PF13840">
    <property type="entry name" value="ACT_7"/>
    <property type="match status" value="1"/>
</dbReference>
<evidence type="ECO:0000256" key="1">
    <source>
        <dbReference type="SAM" id="MobiDB-lite"/>
    </source>
</evidence>
<reference evidence="3 4" key="1">
    <citation type="submission" date="2024-02" db="EMBL/GenBank/DDBJ databases">
        <title>Discinaceae phylogenomics.</title>
        <authorList>
            <person name="Dirks A.C."/>
            <person name="James T.Y."/>
        </authorList>
    </citation>
    <scope>NUCLEOTIDE SEQUENCE [LARGE SCALE GENOMIC DNA]</scope>
    <source>
        <strain evidence="3 4">ACD0624</strain>
    </source>
</reference>
<dbReference type="Proteomes" id="UP001447188">
    <property type="component" value="Unassembled WGS sequence"/>
</dbReference>
<protein>
    <recommendedName>
        <fullName evidence="2">CASTOR ACT domain-containing protein</fullName>
    </recommendedName>
</protein>
<evidence type="ECO:0000259" key="2">
    <source>
        <dbReference type="Pfam" id="PF13840"/>
    </source>
</evidence>
<accession>A0ABR3GJW4</accession>
<dbReference type="Gene3D" id="3.30.2130.10">
    <property type="entry name" value="VC0802-like"/>
    <property type="match status" value="1"/>
</dbReference>
<dbReference type="InterPro" id="IPR045865">
    <property type="entry name" value="ACT-like_dom_sf"/>
</dbReference>
<dbReference type="EMBL" id="JBBBZM010000056">
    <property type="protein sequence ID" value="KAL0636138.1"/>
    <property type="molecule type" value="Genomic_DNA"/>
</dbReference>
<dbReference type="SUPFAM" id="SSF55021">
    <property type="entry name" value="ACT-like"/>
    <property type="match status" value="1"/>
</dbReference>
<dbReference type="PANTHER" id="PTHR31131:SF6">
    <property type="entry name" value="CASTOR ACT DOMAIN-CONTAINING PROTEIN"/>
    <property type="match status" value="1"/>
</dbReference>
<evidence type="ECO:0000313" key="4">
    <source>
        <dbReference type="Proteomes" id="UP001447188"/>
    </source>
</evidence>
<sequence length="451" mass="47790">MAGSTSRYSSSSSSTDGTASPSGSTRSRSTSSLSAYSSAESLDIPTGSYVAGRKADYGAPGVYTSLHTTVKILQECRLCLIHIPLHLYPHFVQAILSLILPLSPLDADHQQPDNAADDSDDDDDAPDYPSPGRPSSAIKDFVNISVTPVECSVVCSRASVDKWFAPIIKTLETGGHRGDVMIGLDEFVAIQVDGEGLDAGQRVLDLTSPLALAGVSIFFITTYFSDYILVPSNARSHVTRALKARGFVFEAHTEAFVTPLHHRNSNSSASSNIPPPSPPATTTTLSDLQTRTFDTLRKQNVVPHVNKATKLVLCAARRSFSKTRGGDDRGLYLGLVKCLVSRPQFLSVTLTDAEPASLLLQKEMLGLFGSDDVLLGSKEDVLIPIVLDLRGLPVDSTGIVCGVAGRLVGGTSGRGYFDGGAIEMSYLSTARAGTVIVAEEDLARAVAALGM</sequence>
<keyword evidence="4" id="KW-1185">Reference proteome</keyword>
<feature type="region of interest" description="Disordered" evidence="1">
    <location>
        <begin position="263"/>
        <end position="283"/>
    </location>
</feature>
<name>A0ABR3GJW4_9PEZI</name>
<dbReference type="InterPro" id="IPR027795">
    <property type="entry name" value="CASTOR_ACT_dom"/>
</dbReference>
<feature type="region of interest" description="Disordered" evidence="1">
    <location>
        <begin position="1"/>
        <end position="37"/>
    </location>
</feature>